<keyword evidence="9" id="KW-1185">Reference proteome</keyword>
<gene>
    <name evidence="8" type="primary">Slc35a1</name>
    <name evidence="8" type="ORF">SNAT2548_LOCUS22480</name>
</gene>
<comment type="caution">
    <text evidence="8">The sequence shown here is derived from an EMBL/GenBank/DDBJ whole genome shotgun (WGS) entry which is preliminary data.</text>
</comment>
<feature type="transmembrane region" description="Helical" evidence="6">
    <location>
        <begin position="1532"/>
        <end position="1550"/>
    </location>
</feature>
<dbReference type="Gene3D" id="2.10.50.10">
    <property type="entry name" value="Tumor Necrosis Factor Receptor, subunit A, domain 2"/>
    <property type="match status" value="3"/>
</dbReference>
<dbReference type="Gene3D" id="2.130.10.130">
    <property type="entry name" value="Integrin alpha, N-terminal"/>
    <property type="match status" value="1"/>
</dbReference>
<dbReference type="OrthoDB" id="408493at2759"/>
<dbReference type="SMART" id="SM01411">
    <property type="entry name" value="Ephrin_rec_like"/>
    <property type="match status" value="4"/>
</dbReference>
<evidence type="ECO:0000256" key="2">
    <source>
        <dbReference type="ARBA" id="ARBA00022692"/>
    </source>
</evidence>
<dbReference type="InterPro" id="IPR028994">
    <property type="entry name" value="Integrin_alpha_N"/>
</dbReference>
<comment type="subcellular location">
    <subcellularLocation>
        <location evidence="1">Membrane</location>
        <topology evidence="1">Multi-pass membrane protein</topology>
    </subcellularLocation>
</comment>
<dbReference type="InterPro" id="IPR007271">
    <property type="entry name" value="Nuc_sug_transpt"/>
</dbReference>
<dbReference type="SUPFAM" id="SSF103481">
    <property type="entry name" value="Multidrug resistance efflux transporter EmrE"/>
    <property type="match status" value="1"/>
</dbReference>
<name>A0A812R1A6_9DINO</name>
<dbReference type="Pfam" id="PF04142">
    <property type="entry name" value="Nuc_sug_transp"/>
    <property type="match status" value="2"/>
</dbReference>
<organism evidence="8 9">
    <name type="scientific">Symbiodinium natans</name>
    <dbReference type="NCBI Taxonomy" id="878477"/>
    <lineage>
        <taxon>Eukaryota</taxon>
        <taxon>Sar</taxon>
        <taxon>Alveolata</taxon>
        <taxon>Dinophyceae</taxon>
        <taxon>Suessiales</taxon>
        <taxon>Symbiodiniaceae</taxon>
        <taxon>Symbiodinium</taxon>
    </lineage>
</organism>
<dbReference type="PANTHER" id="PTHR10231">
    <property type="entry name" value="NUCLEOTIDE-SUGAR TRANSMEMBRANE TRANSPORTER"/>
    <property type="match status" value="1"/>
</dbReference>
<evidence type="ECO:0000313" key="8">
    <source>
        <dbReference type="EMBL" id="CAE7413322.1"/>
    </source>
</evidence>
<keyword evidence="3 6" id="KW-1133">Transmembrane helix</keyword>
<evidence type="ECO:0000313" key="9">
    <source>
        <dbReference type="Proteomes" id="UP000604046"/>
    </source>
</evidence>
<feature type="transmembrane region" description="Helical" evidence="6">
    <location>
        <begin position="1240"/>
        <end position="1263"/>
    </location>
</feature>
<evidence type="ECO:0000256" key="4">
    <source>
        <dbReference type="ARBA" id="ARBA00023136"/>
    </source>
</evidence>
<dbReference type="GO" id="GO:0015165">
    <property type="term" value="F:pyrimidine nucleotide-sugar transmembrane transporter activity"/>
    <property type="evidence" value="ECO:0007669"/>
    <property type="project" value="InterPro"/>
</dbReference>
<sequence length="1684" mass="185398">MSIVTPWCLSEALPTGEAGYARGILYDRWLTVSLPQDNIRLKCSFVAEALASVVGTSLKSWLVFAIPSALYSLNNNLDMLNNQHMDPATEQVLVQAKILTTGIVWWWVFGREMGVRKWSGLLLLFVGGALRLGSHPPWPWPAMRAKRFPSMLHRLSSWLLCCLLVKGQEKHLWCQTSDASCVGRQHAWLERKAMDPLPNNFLHEHVEVADWNGDGNMDILGMERTCDTQLHELPCKHQLRVFERSSNGSFSPHDLVSLNSSDSGPSRFVVVDWDLDGELDLLVCLNSANVSWLKRSGSLFAPARAVFSLNVSDATDEACSLLQAVDFDGDGDMDLFLGTRYFERTREVLTERTADEHPLSQLVQADSSYGLPLVADVDGDGRAEVLIPTGASCSWLHFLGSTAHCVWGYRYFRRAADGTFFEAENPFANFIWQERKSTSAPYFTSRPYLVDWDTDGLPDLMTVKDEFGYGQGMFLDSFYYVHVLENNLRRNSHMTAYADAHLPLHAPFASAGPPEFKYIFDWNGDGALDVLVCWSPNYSNRRTCTLWELNDHGLELVQKPFGNVTEEVWHSKSKIFTDWDGDGELDIIYVAGLYNPLAPGFEFIRANLPIMRWKLGAPEPLQLAKVSVAWPYYMYAVDWDNDQDMDILLVNGLGDWRLLEQLNDGSLHVWSTQERALQPLLGLSHRDIVGFIDCDGDGDWDIIRRDWPTAHLQACEHTGHTRRCDNSFLCLGTNLSSSSLAANFPDIEGFGDLRNGDLNLISTGLQVWSPGFCVPESPCHGKGLCFPGKMNCSCLNGHDLPDCSGCQLGFHGVPDGQQNWHSCRACPGESGNVCHGRGRCMDDAAAKAAKAGLGEATGALMAHGNGSCACHEVYFFGADDEGRNVCVNGQCPSGTEEVAGACRPCPPGFQSSEGDICWKCPGGKYSSKGGDMCLSCPSGTVSTAGSAACTQCPPGKYQSKDHLWCLDCPAGLVSDGRADSCAECPAGSSGKSRVHCNLCPAGTFAERGSYECRACPWGTVSAQGSEVCTQCEAGRFARNSSLCERCPGGSFAPAGGHTCKSCPTGYVSPPDRASCTSCEGLLIRATPDVSRQTCQIQYLDVAFALILRVISACCAFLSLSGCSGQLSIEDVSSLRSNLVATTCVPHRLLKRKGASTHVSFSGTGVFDLDKAPSPWTVKALNERQLTLHSQKQINVPLDTSMGQLRLLFPQAFLVTGLCHCPLIGWCLLFVLLGAGAASQLASALALLAFTVGLCFGSLLFIFWRRKSGRTPLAKHRSQFLNEWPLVKQACDRGPQRSITARKLQDFTMFFDAFIRDRSMYYVCANIVKPLTAPYDLSFAELVGPTMIAWFVSHYWGMPVRHFADAVCKHAQLCQQDLEESSYWICTFSNNQMRVQEELGEGHWQSSSFYLALSGPECKGTAMIIDELVLPLQRIWCLFEVCQTICLSREDHFQGLLLCASTDVLQEGQAGTDISIAVAEHVEQLDIRAAQATSEEDRMMIHALIEDMPGGAVSAGWPQQAPTEGKRMHIDSIGVLLILLYVWVSASAGVYNEWLYKNFSKDESIHTCNVRIYSIGCAVNLSAHLLRDPSAAGLQNLTAGYNRYCWGLVATYSLMGLLMAQVMKYLDSIVKLYISGSSMYVSAVLSWLIFGYTPTLNFAVGMLLVTVAMALYNLESLMPKKDKKQ</sequence>
<reference evidence="8" key="1">
    <citation type="submission" date="2021-02" db="EMBL/GenBank/DDBJ databases">
        <authorList>
            <person name="Dougan E. K."/>
            <person name="Rhodes N."/>
            <person name="Thang M."/>
            <person name="Chan C."/>
        </authorList>
    </citation>
    <scope>NUCLEOTIDE SEQUENCE</scope>
</reference>
<evidence type="ECO:0000256" key="3">
    <source>
        <dbReference type="ARBA" id="ARBA00022989"/>
    </source>
</evidence>
<evidence type="ECO:0000259" key="7">
    <source>
        <dbReference type="PROSITE" id="PS50026"/>
    </source>
</evidence>
<dbReference type="InterPro" id="IPR037185">
    <property type="entry name" value="EmrE-like"/>
</dbReference>
<feature type="disulfide bond" evidence="5">
    <location>
        <begin position="794"/>
        <end position="803"/>
    </location>
</feature>
<feature type="domain" description="EGF-like" evidence="7">
    <location>
        <begin position="769"/>
        <end position="804"/>
    </location>
</feature>
<dbReference type="SUPFAM" id="SSF57184">
    <property type="entry name" value="Growth factor receptor domain"/>
    <property type="match status" value="2"/>
</dbReference>
<keyword evidence="4 6" id="KW-0472">Membrane</keyword>
<dbReference type="Proteomes" id="UP000604046">
    <property type="component" value="Unassembled WGS sequence"/>
</dbReference>
<evidence type="ECO:0000256" key="1">
    <source>
        <dbReference type="ARBA" id="ARBA00004141"/>
    </source>
</evidence>
<proteinExistence type="predicted"/>
<feature type="transmembrane region" description="Helical" evidence="6">
    <location>
        <begin position="1211"/>
        <end position="1234"/>
    </location>
</feature>
<protein>
    <submittedName>
        <fullName evidence="8">Slc35a1 protein</fullName>
    </submittedName>
</protein>
<dbReference type="PROSITE" id="PS50026">
    <property type="entry name" value="EGF_3"/>
    <property type="match status" value="1"/>
</dbReference>
<accession>A0A812R1A6</accession>
<dbReference type="InterPro" id="IPR000742">
    <property type="entry name" value="EGF"/>
</dbReference>
<evidence type="ECO:0000256" key="5">
    <source>
        <dbReference type="PROSITE-ProRule" id="PRU00076"/>
    </source>
</evidence>
<dbReference type="GO" id="GO:0000139">
    <property type="term" value="C:Golgi membrane"/>
    <property type="evidence" value="ECO:0007669"/>
    <property type="project" value="InterPro"/>
</dbReference>
<evidence type="ECO:0000256" key="6">
    <source>
        <dbReference type="SAM" id="Phobius"/>
    </source>
</evidence>
<keyword evidence="5" id="KW-1015">Disulfide bond</keyword>
<keyword evidence="2 6" id="KW-0812">Transmembrane</keyword>
<comment type="caution">
    <text evidence="5">Lacks conserved residue(s) required for the propagation of feature annotation.</text>
</comment>
<keyword evidence="5" id="KW-0245">EGF-like domain</keyword>
<feature type="transmembrane region" description="Helical" evidence="6">
    <location>
        <begin position="1600"/>
        <end position="1619"/>
    </location>
</feature>
<dbReference type="EMBL" id="CAJNDS010002290">
    <property type="protein sequence ID" value="CAE7413322.1"/>
    <property type="molecule type" value="Genomic_DNA"/>
</dbReference>
<dbReference type="InterPro" id="IPR009030">
    <property type="entry name" value="Growth_fac_rcpt_cys_sf"/>
</dbReference>
<dbReference type="SUPFAM" id="SSF69318">
    <property type="entry name" value="Integrin alpha N-terminal domain"/>
    <property type="match status" value="1"/>
</dbReference>